<reference evidence="2" key="1">
    <citation type="submission" date="2023-02" db="EMBL/GenBank/DDBJ databases">
        <title>Kitasatospora phosalacinea NBRC 14362.</title>
        <authorList>
            <person name="Ichikawa N."/>
            <person name="Sato H."/>
            <person name="Tonouchi N."/>
        </authorList>
    </citation>
    <scope>NUCLEOTIDE SEQUENCE</scope>
    <source>
        <strain evidence="2">NBRC 14362</strain>
    </source>
</reference>
<keyword evidence="1" id="KW-1133">Transmembrane helix</keyword>
<sequence>MDGRRNTGCLAAVLLVPGALLVLLSAGFTMELEDPLFVGLRDNTSGIAAAVLALGLLLVVTGAVVGLLGRGRGSRIAVVAVAVPLLAFGAWRATVLAPMLDCSGSLIARQDDGSYECYG</sequence>
<accession>A0A9W6PJX1</accession>
<dbReference type="RefSeq" id="WP_158715044.1">
    <property type="nucleotide sequence ID" value="NZ_BSRX01000025.1"/>
</dbReference>
<name>A0A9W6PJX1_9ACTN</name>
<comment type="caution">
    <text evidence="2">The sequence shown here is derived from an EMBL/GenBank/DDBJ whole genome shotgun (WGS) entry which is preliminary data.</text>
</comment>
<dbReference type="EMBL" id="BSRX01000025">
    <property type="protein sequence ID" value="GLW56206.1"/>
    <property type="molecule type" value="Genomic_DNA"/>
</dbReference>
<feature type="transmembrane region" description="Helical" evidence="1">
    <location>
        <begin position="76"/>
        <end position="100"/>
    </location>
</feature>
<evidence type="ECO:0000313" key="3">
    <source>
        <dbReference type="Proteomes" id="UP001165143"/>
    </source>
</evidence>
<keyword evidence="1" id="KW-0472">Membrane</keyword>
<evidence type="ECO:0000256" key="1">
    <source>
        <dbReference type="SAM" id="Phobius"/>
    </source>
</evidence>
<gene>
    <name evidence="2" type="ORF">Kpho01_42170</name>
</gene>
<dbReference type="OrthoDB" id="9994279at2"/>
<dbReference type="AlphaFoldDB" id="A0A9W6PJX1"/>
<feature type="transmembrane region" description="Helical" evidence="1">
    <location>
        <begin position="45"/>
        <end position="69"/>
    </location>
</feature>
<evidence type="ECO:0000313" key="2">
    <source>
        <dbReference type="EMBL" id="GLW56206.1"/>
    </source>
</evidence>
<organism evidence="2 3">
    <name type="scientific">Kitasatospora phosalacinea</name>
    <dbReference type="NCBI Taxonomy" id="2065"/>
    <lineage>
        <taxon>Bacteria</taxon>
        <taxon>Bacillati</taxon>
        <taxon>Actinomycetota</taxon>
        <taxon>Actinomycetes</taxon>
        <taxon>Kitasatosporales</taxon>
        <taxon>Streptomycetaceae</taxon>
        <taxon>Kitasatospora</taxon>
    </lineage>
</organism>
<proteinExistence type="predicted"/>
<dbReference type="Proteomes" id="UP001165143">
    <property type="component" value="Unassembled WGS sequence"/>
</dbReference>
<keyword evidence="1" id="KW-0812">Transmembrane</keyword>
<protein>
    <submittedName>
        <fullName evidence="2">Uncharacterized protein</fullName>
    </submittedName>
</protein>